<accession>A0AA39WQ98</accession>
<protein>
    <recommendedName>
        <fullName evidence="3">Transcription factor domain-containing protein</fullName>
    </recommendedName>
</protein>
<comment type="caution">
    <text evidence="1">The sequence shown here is derived from an EMBL/GenBank/DDBJ whole genome shotgun (WGS) entry which is preliminary data.</text>
</comment>
<evidence type="ECO:0000313" key="2">
    <source>
        <dbReference type="Proteomes" id="UP001175000"/>
    </source>
</evidence>
<dbReference type="EMBL" id="JAULSU010000004">
    <property type="protein sequence ID" value="KAK0619380.1"/>
    <property type="molecule type" value="Genomic_DNA"/>
</dbReference>
<sequence>MALSSHALLASLPSEVAVTEAVHQALHYCGTTRRFGFGSKSPGWSTHAILLRIATQNSVILHLLIAASLAEYASYNPTAHGHLLNAADGHYEEGRNLPMDLLPKAEADPLVVMASFCAWMCEYLNRRPFHLELSSAFTEENQDSNPSLSPETCAVLARLTVWLFWADTQASLVGGGQMAQLLEQRVSYRGMISLHDTSRMALQLYWGSEYPDKQAEDDIQNGGALELVHQSWVLVQEINERVPYAPPGAQEKSEYRRKARCHAGNLHHPLSVTAGGFRGHGGKSADD</sequence>
<keyword evidence="2" id="KW-1185">Reference proteome</keyword>
<dbReference type="AlphaFoldDB" id="A0AA39WQ98"/>
<reference evidence="1" key="1">
    <citation type="submission" date="2023-06" db="EMBL/GenBank/DDBJ databases">
        <title>Genome-scale phylogeny and comparative genomics of the fungal order Sordariales.</title>
        <authorList>
            <consortium name="Lawrence Berkeley National Laboratory"/>
            <person name="Hensen N."/>
            <person name="Bonometti L."/>
            <person name="Westerberg I."/>
            <person name="Brannstrom I.O."/>
            <person name="Guillou S."/>
            <person name="Cros-Aarteil S."/>
            <person name="Calhoun S."/>
            <person name="Haridas S."/>
            <person name="Kuo A."/>
            <person name="Mondo S."/>
            <person name="Pangilinan J."/>
            <person name="Riley R."/>
            <person name="Labutti K."/>
            <person name="Andreopoulos B."/>
            <person name="Lipzen A."/>
            <person name="Chen C."/>
            <person name="Yanf M."/>
            <person name="Daum C."/>
            <person name="Ng V."/>
            <person name="Clum A."/>
            <person name="Steindorff A."/>
            <person name="Ohm R."/>
            <person name="Martin F."/>
            <person name="Silar P."/>
            <person name="Natvig D."/>
            <person name="Lalanne C."/>
            <person name="Gautier V."/>
            <person name="Ament-Velasquez S.L."/>
            <person name="Kruys A."/>
            <person name="Hutchinson M.I."/>
            <person name="Powell A.J."/>
            <person name="Barry K."/>
            <person name="Miller A.N."/>
            <person name="Grigoriev I.V."/>
            <person name="Debuchy R."/>
            <person name="Gladieux P."/>
            <person name="Thoren M.H."/>
            <person name="Johannesson H."/>
        </authorList>
    </citation>
    <scope>NUCLEOTIDE SEQUENCE</scope>
    <source>
        <strain evidence="1">CBS 606.72</strain>
    </source>
</reference>
<gene>
    <name evidence="1" type="ORF">B0T14DRAFT_566241</name>
</gene>
<dbReference type="Proteomes" id="UP001175000">
    <property type="component" value="Unassembled WGS sequence"/>
</dbReference>
<name>A0AA39WQ98_9PEZI</name>
<evidence type="ECO:0000313" key="1">
    <source>
        <dbReference type="EMBL" id="KAK0619380.1"/>
    </source>
</evidence>
<evidence type="ECO:0008006" key="3">
    <source>
        <dbReference type="Google" id="ProtNLM"/>
    </source>
</evidence>
<proteinExistence type="predicted"/>
<organism evidence="1 2">
    <name type="scientific">Immersiella caudata</name>
    <dbReference type="NCBI Taxonomy" id="314043"/>
    <lineage>
        <taxon>Eukaryota</taxon>
        <taxon>Fungi</taxon>
        <taxon>Dikarya</taxon>
        <taxon>Ascomycota</taxon>
        <taxon>Pezizomycotina</taxon>
        <taxon>Sordariomycetes</taxon>
        <taxon>Sordariomycetidae</taxon>
        <taxon>Sordariales</taxon>
        <taxon>Lasiosphaeriaceae</taxon>
        <taxon>Immersiella</taxon>
    </lineage>
</organism>